<reference evidence="1 2" key="1">
    <citation type="submission" date="2015-12" db="EMBL/GenBank/DDBJ databases">
        <title>Draft genome sequence of Moniliophthora roreri, the causal agent of frosty pod rot of cacao.</title>
        <authorList>
            <person name="Aime M.C."/>
            <person name="Diaz-Valderrama J.R."/>
            <person name="Kijpornyongpan T."/>
            <person name="Phillips-Mora W."/>
        </authorList>
    </citation>
    <scope>NUCLEOTIDE SEQUENCE [LARGE SCALE GENOMIC DNA]</scope>
    <source>
        <strain evidence="1 2">MCA 2952</strain>
    </source>
</reference>
<organism evidence="1 2">
    <name type="scientific">Moniliophthora roreri</name>
    <name type="common">Frosty pod rot fungus</name>
    <name type="synonym">Monilia roreri</name>
    <dbReference type="NCBI Taxonomy" id="221103"/>
    <lineage>
        <taxon>Eukaryota</taxon>
        <taxon>Fungi</taxon>
        <taxon>Dikarya</taxon>
        <taxon>Basidiomycota</taxon>
        <taxon>Agaricomycotina</taxon>
        <taxon>Agaricomycetes</taxon>
        <taxon>Agaricomycetidae</taxon>
        <taxon>Agaricales</taxon>
        <taxon>Marasmiineae</taxon>
        <taxon>Marasmiaceae</taxon>
        <taxon>Moniliophthora</taxon>
    </lineage>
</organism>
<evidence type="ECO:0000313" key="1">
    <source>
        <dbReference type="EMBL" id="KTB35381.1"/>
    </source>
</evidence>
<sequence length="70" mass="7855">MNPSYYHVAGGYCFTMDDLLASDYKKNTFVSVEPFSLPNGGFCVLLITEEKAVDDFNSHETKRLFAQLAP</sequence>
<proteinExistence type="predicted"/>
<comment type="caution">
    <text evidence="1">The sequence shown here is derived from an EMBL/GenBank/DDBJ whole genome shotgun (WGS) entry which is preliminary data.</text>
</comment>
<protein>
    <submittedName>
        <fullName evidence="1">Uncharacterized protein</fullName>
    </submittedName>
</protein>
<dbReference type="AlphaFoldDB" id="A0A0W0FGG5"/>
<dbReference type="Proteomes" id="UP000054988">
    <property type="component" value="Unassembled WGS sequence"/>
</dbReference>
<gene>
    <name evidence="1" type="ORF">WG66_11979</name>
</gene>
<dbReference type="EMBL" id="LATX01001990">
    <property type="protein sequence ID" value="KTB35381.1"/>
    <property type="molecule type" value="Genomic_DNA"/>
</dbReference>
<name>A0A0W0FGG5_MONRR</name>
<evidence type="ECO:0000313" key="2">
    <source>
        <dbReference type="Proteomes" id="UP000054988"/>
    </source>
</evidence>
<accession>A0A0W0FGG5</accession>